<protein>
    <submittedName>
        <fullName evidence="3">DDE-type integrase/transposase/recombinase</fullName>
    </submittedName>
</protein>
<feature type="domain" description="Integrase catalytic" evidence="2">
    <location>
        <begin position="43"/>
        <end position="216"/>
    </location>
</feature>
<dbReference type="EMBL" id="JAAFYZ010000016">
    <property type="protein sequence ID" value="MBS2546699.1"/>
    <property type="molecule type" value="Genomic_DNA"/>
</dbReference>
<evidence type="ECO:0000313" key="3">
    <source>
        <dbReference type="EMBL" id="MBS2546699.1"/>
    </source>
</evidence>
<dbReference type="InterPro" id="IPR012337">
    <property type="entry name" value="RNaseH-like_sf"/>
</dbReference>
<dbReference type="InterPro" id="IPR001584">
    <property type="entry name" value="Integrase_cat-core"/>
</dbReference>
<accession>A0ABS5KKY3</accession>
<sequence>MAKENPMWGRRRIQDELVKLGHQIASSTAWEILNAAGVDPAPRRSGPTWKQLTTQAHGILAIDFVHVDTISLKRLYALVLIEHGTRRAHVAGVTAHPTREWMTQAARNVLMDLAERARKLKSLIRDRDTEFTDSFDPIFTDEGIRILKSPARAPRSNAICERAIGELRRELFNRMTIINEERPRRTLTTYLAHRNKSRPHRALSQLTPAQAETGPPAPANLADYQIRRKTILGGLPHEYQIAA</sequence>
<dbReference type="InterPro" id="IPR036397">
    <property type="entry name" value="RNaseH_sf"/>
</dbReference>
<organism evidence="3 4">
    <name type="scientific">Catenulispora pinistramenti</name>
    <dbReference type="NCBI Taxonomy" id="2705254"/>
    <lineage>
        <taxon>Bacteria</taxon>
        <taxon>Bacillati</taxon>
        <taxon>Actinomycetota</taxon>
        <taxon>Actinomycetes</taxon>
        <taxon>Catenulisporales</taxon>
        <taxon>Catenulisporaceae</taxon>
        <taxon>Catenulispora</taxon>
    </lineage>
</organism>
<evidence type="ECO:0000256" key="1">
    <source>
        <dbReference type="SAM" id="MobiDB-lite"/>
    </source>
</evidence>
<reference evidence="3 4" key="1">
    <citation type="submission" date="2020-02" db="EMBL/GenBank/DDBJ databases">
        <title>Acidophilic actinobacteria isolated from forest soil.</title>
        <authorList>
            <person name="Golinska P."/>
        </authorList>
    </citation>
    <scope>NUCLEOTIDE SEQUENCE [LARGE SCALE GENOMIC DNA]</scope>
    <source>
        <strain evidence="3 4">NL8</strain>
    </source>
</reference>
<dbReference type="RefSeq" id="WP_212008343.1">
    <property type="nucleotide sequence ID" value="NZ_JAAFYZ010000016.1"/>
</dbReference>
<dbReference type="SUPFAM" id="SSF53098">
    <property type="entry name" value="Ribonuclease H-like"/>
    <property type="match status" value="1"/>
</dbReference>
<dbReference type="Gene3D" id="3.30.420.10">
    <property type="entry name" value="Ribonuclease H-like superfamily/Ribonuclease H"/>
    <property type="match status" value="1"/>
</dbReference>
<dbReference type="Proteomes" id="UP000730482">
    <property type="component" value="Unassembled WGS sequence"/>
</dbReference>
<keyword evidence="4" id="KW-1185">Reference proteome</keyword>
<proteinExistence type="predicted"/>
<feature type="region of interest" description="Disordered" evidence="1">
    <location>
        <begin position="196"/>
        <end position="221"/>
    </location>
</feature>
<comment type="caution">
    <text evidence="3">The sequence shown here is derived from an EMBL/GenBank/DDBJ whole genome shotgun (WGS) entry which is preliminary data.</text>
</comment>
<evidence type="ECO:0000313" key="4">
    <source>
        <dbReference type="Proteomes" id="UP000730482"/>
    </source>
</evidence>
<name>A0ABS5KKY3_9ACTN</name>
<gene>
    <name evidence="3" type="ORF">KGQ19_07445</name>
</gene>
<evidence type="ECO:0000259" key="2">
    <source>
        <dbReference type="PROSITE" id="PS50994"/>
    </source>
</evidence>
<dbReference type="Pfam" id="PF13683">
    <property type="entry name" value="rve_3"/>
    <property type="match status" value="1"/>
</dbReference>
<dbReference type="PROSITE" id="PS50994">
    <property type="entry name" value="INTEGRASE"/>
    <property type="match status" value="1"/>
</dbReference>